<name>A0A0C2HYV3_9BACT</name>
<organism evidence="8 9">
    <name type="scientific">Geoalkalibacter ferrihydriticus DSM 17813</name>
    <dbReference type="NCBI Taxonomy" id="1121915"/>
    <lineage>
        <taxon>Bacteria</taxon>
        <taxon>Pseudomonadati</taxon>
        <taxon>Thermodesulfobacteriota</taxon>
        <taxon>Desulfuromonadia</taxon>
        <taxon>Desulfuromonadales</taxon>
        <taxon>Geoalkalibacteraceae</taxon>
        <taxon>Geoalkalibacter</taxon>
    </lineage>
</organism>
<dbReference type="Gene3D" id="2.30.30.240">
    <property type="entry name" value="PRC-barrel domain"/>
    <property type="match status" value="1"/>
</dbReference>
<dbReference type="GO" id="GO:0005840">
    <property type="term" value="C:ribosome"/>
    <property type="evidence" value="ECO:0007669"/>
    <property type="project" value="InterPro"/>
</dbReference>
<dbReference type="GO" id="GO:0006364">
    <property type="term" value="P:rRNA processing"/>
    <property type="evidence" value="ECO:0007669"/>
    <property type="project" value="UniProtKB-UniRule"/>
</dbReference>
<dbReference type="InterPro" id="IPR011033">
    <property type="entry name" value="PRC_barrel-like_sf"/>
</dbReference>
<dbReference type="InterPro" id="IPR009000">
    <property type="entry name" value="Transl_B-barrel_sf"/>
</dbReference>
<dbReference type="EMBL" id="JWJD01000001">
    <property type="protein sequence ID" value="KIH77932.1"/>
    <property type="molecule type" value="Genomic_DNA"/>
</dbReference>
<dbReference type="PANTHER" id="PTHR33692:SF1">
    <property type="entry name" value="RIBOSOME MATURATION FACTOR RIMM"/>
    <property type="match status" value="1"/>
</dbReference>
<dbReference type="SUPFAM" id="SSF50346">
    <property type="entry name" value="PRC-barrel domain"/>
    <property type="match status" value="1"/>
</dbReference>
<dbReference type="AlphaFoldDB" id="A0A0C2HYV3"/>
<dbReference type="GO" id="GO:0042274">
    <property type="term" value="P:ribosomal small subunit biogenesis"/>
    <property type="evidence" value="ECO:0007669"/>
    <property type="project" value="UniProtKB-UniRule"/>
</dbReference>
<dbReference type="HAMAP" id="MF_00014">
    <property type="entry name" value="Ribosome_mat_RimM"/>
    <property type="match status" value="1"/>
</dbReference>
<comment type="subcellular location">
    <subcellularLocation>
        <location evidence="5">Cytoplasm</location>
    </subcellularLocation>
</comment>
<dbReference type="RefSeq" id="WP_040096524.1">
    <property type="nucleotide sequence ID" value="NZ_JWJD01000001.1"/>
</dbReference>
<dbReference type="InterPro" id="IPR056792">
    <property type="entry name" value="PRC_RimM"/>
</dbReference>
<reference evidence="8 9" key="1">
    <citation type="submission" date="2014-12" db="EMBL/GenBank/DDBJ databases">
        <title>Genomes of Geoalkalibacter ferrihydriticus and Geoalkalibacter subterraneus, two haloalkaliphilic metal-reducing members of the Geobacteraceae.</title>
        <authorList>
            <person name="Badalamenti J.P."/>
            <person name="Torres C.I."/>
            <person name="Krajmalnik-Brown R."/>
            <person name="Bond D.R."/>
        </authorList>
    </citation>
    <scope>NUCLEOTIDE SEQUENCE [LARGE SCALE GENOMIC DNA]</scope>
    <source>
        <strain evidence="8 9">DSM 17813</strain>
    </source>
</reference>
<dbReference type="SUPFAM" id="SSF50447">
    <property type="entry name" value="Translation proteins"/>
    <property type="match status" value="1"/>
</dbReference>
<accession>A0A0C2HYV3</accession>
<dbReference type="InterPro" id="IPR036976">
    <property type="entry name" value="RimM_N_sf"/>
</dbReference>
<evidence type="ECO:0000256" key="2">
    <source>
        <dbReference type="ARBA" id="ARBA00022517"/>
    </source>
</evidence>
<feature type="domain" description="RimM N-terminal" evidence="6">
    <location>
        <begin position="11"/>
        <end position="92"/>
    </location>
</feature>
<evidence type="ECO:0000256" key="3">
    <source>
        <dbReference type="ARBA" id="ARBA00022552"/>
    </source>
</evidence>
<feature type="domain" description="Ribosome maturation factor RimM PRC barrel" evidence="7">
    <location>
        <begin position="106"/>
        <end position="173"/>
    </location>
</feature>
<comment type="subunit">
    <text evidence="5">Binds ribosomal protein uS19.</text>
</comment>
<sequence>MMGVAREELFQVGTVIGTHGLRGDLKVRPLTQGSASLLEARSLSLRQAGGEEYASYRLKKASVHKGIILLRLEGLESIDAVAPLKGAEVFMPLADLPEAEVDESYWYELQGAEVVDRRLGSIGTLEDVFTTPAHDVYVVQGRYGEVMIPAVDEFILEFDAQNACLRVDLPLGLVDEGRED</sequence>
<evidence type="ECO:0000259" key="7">
    <source>
        <dbReference type="Pfam" id="PF24986"/>
    </source>
</evidence>
<comment type="similarity">
    <text evidence="5">Belongs to the RimM family.</text>
</comment>
<keyword evidence="9" id="KW-1185">Reference proteome</keyword>
<comment type="caution">
    <text evidence="8">The sequence shown here is derived from an EMBL/GenBank/DDBJ whole genome shotgun (WGS) entry which is preliminary data.</text>
</comment>
<dbReference type="InterPro" id="IPR002676">
    <property type="entry name" value="RimM_N"/>
</dbReference>
<comment type="function">
    <text evidence="5">An accessory protein needed during the final step in the assembly of 30S ribosomal subunit, possibly for assembly of the head region. Essential for efficient processing of 16S rRNA. May be needed both before and after RbfA during the maturation of 16S rRNA. It has affinity for free ribosomal 30S subunits but not for 70S ribosomes.</text>
</comment>
<dbReference type="Pfam" id="PF24986">
    <property type="entry name" value="PRC_RimM"/>
    <property type="match status" value="1"/>
</dbReference>
<dbReference type="Proteomes" id="UP000035068">
    <property type="component" value="Unassembled WGS sequence"/>
</dbReference>
<proteinExistence type="inferred from homology"/>
<evidence type="ECO:0000313" key="9">
    <source>
        <dbReference type="Proteomes" id="UP000035068"/>
    </source>
</evidence>
<dbReference type="GO" id="GO:0005737">
    <property type="term" value="C:cytoplasm"/>
    <property type="evidence" value="ECO:0007669"/>
    <property type="project" value="UniProtKB-SubCell"/>
</dbReference>
<dbReference type="Pfam" id="PF01782">
    <property type="entry name" value="RimM"/>
    <property type="match status" value="1"/>
</dbReference>
<evidence type="ECO:0000313" key="8">
    <source>
        <dbReference type="EMBL" id="KIH77932.1"/>
    </source>
</evidence>
<protein>
    <recommendedName>
        <fullName evidence="5">Ribosome maturation factor RimM</fullName>
    </recommendedName>
</protein>
<keyword evidence="3 5" id="KW-0698">rRNA processing</keyword>
<dbReference type="PANTHER" id="PTHR33692">
    <property type="entry name" value="RIBOSOME MATURATION FACTOR RIMM"/>
    <property type="match status" value="1"/>
</dbReference>
<evidence type="ECO:0000256" key="1">
    <source>
        <dbReference type="ARBA" id="ARBA00022490"/>
    </source>
</evidence>
<dbReference type="NCBIfam" id="TIGR02273">
    <property type="entry name" value="16S_RimM"/>
    <property type="match status" value="1"/>
</dbReference>
<dbReference type="InterPro" id="IPR011961">
    <property type="entry name" value="RimM"/>
</dbReference>
<evidence type="ECO:0000256" key="5">
    <source>
        <dbReference type="HAMAP-Rule" id="MF_00014"/>
    </source>
</evidence>
<keyword evidence="1 5" id="KW-0963">Cytoplasm</keyword>
<gene>
    <name evidence="5" type="primary">rimM</name>
    <name evidence="8" type="ORF">GFER_04785</name>
</gene>
<keyword evidence="2 5" id="KW-0690">Ribosome biogenesis</keyword>
<keyword evidence="4 5" id="KW-0143">Chaperone</keyword>
<dbReference type="GO" id="GO:0043022">
    <property type="term" value="F:ribosome binding"/>
    <property type="evidence" value="ECO:0007669"/>
    <property type="project" value="InterPro"/>
</dbReference>
<comment type="domain">
    <text evidence="5">The PRC barrel domain binds ribosomal protein uS19.</text>
</comment>
<evidence type="ECO:0000259" key="6">
    <source>
        <dbReference type="Pfam" id="PF01782"/>
    </source>
</evidence>
<dbReference type="Gene3D" id="2.40.30.60">
    <property type="entry name" value="RimM"/>
    <property type="match status" value="1"/>
</dbReference>
<evidence type="ECO:0000256" key="4">
    <source>
        <dbReference type="ARBA" id="ARBA00023186"/>
    </source>
</evidence>